<accession>A0A0F8BI49</accession>
<evidence type="ECO:0000313" key="4">
    <source>
        <dbReference type="EMBL" id="KKF39968.1"/>
    </source>
</evidence>
<dbReference type="Pfam" id="PF00589">
    <property type="entry name" value="Phage_integrase"/>
    <property type="match status" value="1"/>
</dbReference>
<feature type="compositionally biased region" description="Basic and acidic residues" evidence="2">
    <location>
        <begin position="62"/>
        <end position="75"/>
    </location>
</feature>
<dbReference type="AlphaFoldDB" id="A0A0F8BI49"/>
<protein>
    <submittedName>
        <fullName evidence="4">Transcriptional regulator</fullName>
    </submittedName>
</protein>
<dbReference type="PROSITE" id="PS51898">
    <property type="entry name" value="TYR_RECOMBINASE"/>
    <property type="match status" value="1"/>
</dbReference>
<dbReference type="GO" id="GO:0015074">
    <property type="term" value="P:DNA integration"/>
    <property type="evidence" value="ECO:0007669"/>
    <property type="project" value="InterPro"/>
</dbReference>
<dbReference type="Gene3D" id="1.10.443.10">
    <property type="entry name" value="Intergrase catalytic core"/>
    <property type="match status" value="1"/>
</dbReference>
<name>A0A0F8BI49_9EURY</name>
<comment type="caution">
    <text evidence="4">The sequence shown here is derived from an EMBL/GenBank/DDBJ whole genome shotgun (WGS) entry which is preliminary data.</text>
</comment>
<dbReference type="GO" id="GO:0003677">
    <property type="term" value="F:DNA binding"/>
    <property type="evidence" value="ECO:0007669"/>
    <property type="project" value="InterPro"/>
</dbReference>
<organism evidence="4 5">
    <name type="scientific">Halorubrum saccharovorum</name>
    <dbReference type="NCBI Taxonomy" id="2248"/>
    <lineage>
        <taxon>Archaea</taxon>
        <taxon>Methanobacteriati</taxon>
        <taxon>Methanobacteriota</taxon>
        <taxon>Stenosarchaea group</taxon>
        <taxon>Halobacteria</taxon>
        <taxon>Halobacteriales</taxon>
        <taxon>Haloferacaceae</taxon>
        <taxon>Halorubrum</taxon>
    </lineage>
</organism>
<sequence>MRLEATEGEDTYKVWMTDEDLDQLRRAAVSYRDDVILQLGGFVGLRAFEIPQVKPTHVQQTDADHYRLRVPRGKDTTSSGGKPRNAYLPKDVERSLRQYQNAENIAPDQPFVDLSVRGVRAAIKRTAEAAAEETGDPDYRHVSSHDLRRRFAQRLLVEENMNPRVVMQVGGWDSFQAIEPYLNAPTPSVVDDAFESAGLHG</sequence>
<dbReference type="Proteomes" id="UP000053331">
    <property type="component" value="Unassembled WGS sequence"/>
</dbReference>
<gene>
    <name evidence="4" type="ORF">FK85_24365</name>
</gene>
<evidence type="ECO:0000259" key="3">
    <source>
        <dbReference type="PROSITE" id="PS51898"/>
    </source>
</evidence>
<dbReference type="EMBL" id="JNFH02000006">
    <property type="protein sequence ID" value="KKF39968.1"/>
    <property type="molecule type" value="Genomic_DNA"/>
</dbReference>
<dbReference type="PANTHER" id="PTHR30349:SF64">
    <property type="entry name" value="PROPHAGE INTEGRASE INTD-RELATED"/>
    <property type="match status" value="1"/>
</dbReference>
<dbReference type="OrthoDB" id="216982at2157"/>
<dbReference type="PANTHER" id="PTHR30349">
    <property type="entry name" value="PHAGE INTEGRASE-RELATED"/>
    <property type="match status" value="1"/>
</dbReference>
<keyword evidence="5" id="KW-1185">Reference proteome</keyword>
<feature type="domain" description="Tyr recombinase" evidence="3">
    <location>
        <begin position="11"/>
        <end position="195"/>
    </location>
</feature>
<dbReference type="InterPro" id="IPR011010">
    <property type="entry name" value="DNA_brk_join_enz"/>
</dbReference>
<reference evidence="4 5" key="1">
    <citation type="journal article" date="2015" name="Genome Announc.">
        <title>Draft genome sequence of a Halorubrum H3 strain isolated from the burlinskoye salt lake (Altai Krai, Russia).</title>
        <authorList>
            <person name="Rozanov A.S."/>
            <person name="Bryanskaya A.V."/>
            <person name="Malup T.K."/>
            <person name="Kotenko A.V."/>
            <person name="Peltek S.E."/>
        </authorList>
    </citation>
    <scope>NUCLEOTIDE SEQUENCE [LARGE SCALE GENOMIC DNA]</scope>
    <source>
        <strain evidence="4 5">H3</strain>
    </source>
</reference>
<dbReference type="GO" id="GO:0006310">
    <property type="term" value="P:DNA recombination"/>
    <property type="evidence" value="ECO:0007669"/>
    <property type="project" value="UniProtKB-KW"/>
</dbReference>
<dbReference type="SUPFAM" id="SSF56349">
    <property type="entry name" value="DNA breaking-rejoining enzymes"/>
    <property type="match status" value="1"/>
</dbReference>
<keyword evidence="1" id="KW-0233">DNA recombination</keyword>
<dbReference type="RefSeq" id="WP_050023505.1">
    <property type="nucleotide sequence ID" value="NZ_JNFH02000006.1"/>
</dbReference>
<dbReference type="InterPro" id="IPR002104">
    <property type="entry name" value="Integrase_catalytic"/>
</dbReference>
<proteinExistence type="predicted"/>
<evidence type="ECO:0000256" key="1">
    <source>
        <dbReference type="ARBA" id="ARBA00023172"/>
    </source>
</evidence>
<evidence type="ECO:0000313" key="5">
    <source>
        <dbReference type="Proteomes" id="UP000053331"/>
    </source>
</evidence>
<dbReference type="InterPro" id="IPR050090">
    <property type="entry name" value="Tyrosine_recombinase_XerCD"/>
</dbReference>
<evidence type="ECO:0000256" key="2">
    <source>
        <dbReference type="SAM" id="MobiDB-lite"/>
    </source>
</evidence>
<feature type="region of interest" description="Disordered" evidence="2">
    <location>
        <begin position="59"/>
        <end position="87"/>
    </location>
</feature>
<dbReference type="InterPro" id="IPR013762">
    <property type="entry name" value="Integrase-like_cat_sf"/>
</dbReference>
<dbReference type="CDD" id="cd00397">
    <property type="entry name" value="DNA_BRE_C"/>
    <property type="match status" value="1"/>
</dbReference>